<evidence type="ECO:0000313" key="1">
    <source>
        <dbReference type="EMBL" id="KAK9235916.1"/>
    </source>
</evidence>
<proteinExistence type="predicted"/>
<organism evidence="1 2">
    <name type="scientific">Lipomyces kononenkoae</name>
    <name type="common">Yeast</name>
    <dbReference type="NCBI Taxonomy" id="34357"/>
    <lineage>
        <taxon>Eukaryota</taxon>
        <taxon>Fungi</taxon>
        <taxon>Dikarya</taxon>
        <taxon>Ascomycota</taxon>
        <taxon>Saccharomycotina</taxon>
        <taxon>Lipomycetes</taxon>
        <taxon>Lipomycetales</taxon>
        <taxon>Lipomycetaceae</taxon>
        <taxon>Lipomyces</taxon>
    </lineage>
</organism>
<comment type="caution">
    <text evidence="1">The sequence shown here is derived from an EMBL/GenBank/DDBJ whole genome shotgun (WGS) entry which is preliminary data.</text>
</comment>
<name>A0ACC3SW87_LIPKO</name>
<reference evidence="2" key="1">
    <citation type="journal article" date="2024" name="Front. Bioeng. Biotechnol.">
        <title>Genome-scale model development and genomic sequencing of the oleaginous clade Lipomyces.</title>
        <authorList>
            <person name="Czajka J.J."/>
            <person name="Han Y."/>
            <person name="Kim J."/>
            <person name="Mondo S.J."/>
            <person name="Hofstad B.A."/>
            <person name="Robles A."/>
            <person name="Haridas S."/>
            <person name="Riley R."/>
            <person name="LaButti K."/>
            <person name="Pangilinan J."/>
            <person name="Andreopoulos W."/>
            <person name="Lipzen A."/>
            <person name="Yan J."/>
            <person name="Wang M."/>
            <person name="Ng V."/>
            <person name="Grigoriev I.V."/>
            <person name="Spatafora J.W."/>
            <person name="Magnuson J.K."/>
            <person name="Baker S.E."/>
            <person name="Pomraning K.R."/>
        </authorList>
    </citation>
    <scope>NUCLEOTIDE SEQUENCE [LARGE SCALE GENOMIC DNA]</scope>
    <source>
        <strain evidence="2">CBS 7786</strain>
    </source>
</reference>
<gene>
    <name evidence="1" type="ORF">V1525DRAFT_239185</name>
</gene>
<dbReference type="EMBL" id="MU971400">
    <property type="protein sequence ID" value="KAK9235916.1"/>
    <property type="molecule type" value="Genomic_DNA"/>
</dbReference>
<accession>A0ACC3SW87</accession>
<keyword evidence="2" id="KW-1185">Reference proteome</keyword>
<evidence type="ECO:0000313" key="2">
    <source>
        <dbReference type="Proteomes" id="UP001433508"/>
    </source>
</evidence>
<sequence length="84" mass="9313">MMVMEAELEHPLLKAPRLDSGTTIHGSVNVAGSDIVHEVPASQVLEDTSVADSTSITEWIWAYFTVIVLPEMQFVNKRSKKLES</sequence>
<dbReference type="Proteomes" id="UP001433508">
    <property type="component" value="Unassembled WGS sequence"/>
</dbReference>
<protein>
    <submittedName>
        <fullName evidence="1">Uncharacterized protein</fullName>
    </submittedName>
</protein>